<dbReference type="PANTHER" id="PTHR39328:SF1">
    <property type="entry name" value="BLL2871 PROTEIN"/>
    <property type="match status" value="1"/>
</dbReference>
<comment type="caution">
    <text evidence="1">The sequence shown here is derived from an EMBL/GenBank/DDBJ whole genome shotgun (WGS) entry which is preliminary data.</text>
</comment>
<evidence type="ECO:0000313" key="3">
    <source>
        <dbReference type="Proteomes" id="UP000755667"/>
    </source>
</evidence>
<proteinExistence type="predicted"/>
<dbReference type="EMBL" id="JAFBXF010000015">
    <property type="protein sequence ID" value="MBM2419066.1"/>
    <property type="molecule type" value="Genomic_DNA"/>
</dbReference>
<sequence length="223" mass="22657">MTISILALDEKTGTYGGAAMTGSLCVGGWVLRGDAESGLSASQGSLPSTMWGQNVLSLMRDGASAEVAVQQIVTADGGRDERQLSALDPRGSTGFFTGANSIPTAGVRSAPGVIVAGNLLASEAVLDACLDGFLGSDGAMDVRLLNALNKAADVGGDSRGLLSAAMLVVGSDRPPLSLRIDHSDAPLDALANLHRHATSGAYANWASHVPTLADPERSTPFLG</sequence>
<dbReference type="Gene3D" id="3.60.20.10">
    <property type="entry name" value="Glutamine Phosphoribosylpyrophosphate, subunit 1, domain 1"/>
    <property type="match status" value="1"/>
</dbReference>
<dbReference type="RefSeq" id="WP_085631589.1">
    <property type="nucleotide sequence ID" value="NZ_JAFBWU010000015.1"/>
</dbReference>
<name>A0A9Q2P156_9RHOB</name>
<dbReference type="Pfam" id="PF06267">
    <property type="entry name" value="DUF1028"/>
    <property type="match status" value="1"/>
</dbReference>
<accession>A0A9Q2P156</accession>
<dbReference type="PANTHER" id="PTHR39328">
    <property type="entry name" value="BLL2871 PROTEIN"/>
    <property type="match status" value="1"/>
</dbReference>
<evidence type="ECO:0000313" key="4">
    <source>
        <dbReference type="Proteomes" id="UP000809440"/>
    </source>
</evidence>
<dbReference type="GeneID" id="62642227"/>
<organism evidence="1 3">
    <name type="scientific">Marivita cryptomonadis</name>
    <dbReference type="NCBI Taxonomy" id="505252"/>
    <lineage>
        <taxon>Bacteria</taxon>
        <taxon>Pseudomonadati</taxon>
        <taxon>Pseudomonadota</taxon>
        <taxon>Alphaproteobacteria</taxon>
        <taxon>Rhodobacterales</taxon>
        <taxon>Roseobacteraceae</taxon>
        <taxon>Marivita</taxon>
    </lineage>
</organism>
<dbReference type="InterPro" id="IPR029055">
    <property type="entry name" value="Ntn_hydrolases_N"/>
</dbReference>
<evidence type="ECO:0000313" key="1">
    <source>
        <dbReference type="EMBL" id="MBM2414395.1"/>
    </source>
</evidence>
<dbReference type="InterPro" id="IPR010430">
    <property type="entry name" value="DUF1028"/>
</dbReference>
<dbReference type="Proteomes" id="UP000809440">
    <property type="component" value="Unassembled WGS sequence"/>
</dbReference>
<protein>
    <submittedName>
        <fullName evidence="1">DUF1028 domain-containing protein</fullName>
    </submittedName>
</protein>
<reference evidence="1 4" key="1">
    <citation type="submission" date="2021-01" db="EMBL/GenBank/DDBJ databases">
        <title>Diatom-associated Roseobacters Show Island Model of Population Structure.</title>
        <authorList>
            <person name="Qu L."/>
            <person name="Feng X."/>
            <person name="Chen Y."/>
            <person name="Li L."/>
            <person name="Wang X."/>
            <person name="Hu Z."/>
            <person name="Wang H."/>
            <person name="Luo H."/>
        </authorList>
    </citation>
    <scope>NUCLEOTIDE SEQUENCE</scope>
    <source>
        <strain evidence="2 4">CC28-63</strain>
        <strain evidence="1">CC28-69</strain>
    </source>
</reference>
<keyword evidence="4" id="KW-1185">Reference proteome</keyword>
<dbReference type="AlphaFoldDB" id="A0A9Q2P156"/>
<dbReference type="Proteomes" id="UP000755667">
    <property type="component" value="Unassembled WGS sequence"/>
</dbReference>
<dbReference type="SUPFAM" id="SSF56235">
    <property type="entry name" value="N-terminal nucleophile aminohydrolases (Ntn hydrolases)"/>
    <property type="match status" value="1"/>
</dbReference>
<evidence type="ECO:0000313" key="2">
    <source>
        <dbReference type="EMBL" id="MBM2419066.1"/>
    </source>
</evidence>
<gene>
    <name evidence="1" type="ORF">JQX41_18915</name>
    <name evidence="2" type="ORF">JQX48_18935</name>
</gene>
<dbReference type="OrthoDB" id="9790012at2"/>
<dbReference type="EMBL" id="JAFBXE010000015">
    <property type="protein sequence ID" value="MBM2414395.1"/>
    <property type="molecule type" value="Genomic_DNA"/>
</dbReference>